<feature type="region of interest" description="Disordered" evidence="12">
    <location>
        <begin position="169"/>
        <end position="317"/>
    </location>
</feature>
<keyword evidence="8" id="KW-0175">Coiled coil</keyword>
<proteinExistence type="inferred from homology"/>
<feature type="compositionally biased region" description="Acidic residues" evidence="12">
    <location>
        <begin position="356"/>
        <end position="373"/>
    </location>
</feature>
<name>A0A6P8TBS0_GYMAC</name>
<dbReference type="GO" id="GO:0017124">
    <property type="term" value="F:SH3 domain binding"/>
    <property type="evidence" value="ECO:0007669"/>
    <property type="project" value="TreeGrafter"/>
</dbReference>
<keyword evidence="6" id="KW-0963">Cytoplasm</keyword>
<keyword evidence="7" id="KW-0597">Phosphoprotein</keyword>
<dbReference type="SUPFAM" id="SSF50044">
    <property type="entry name" value="SH3-domain"/>
    <property type="match status" value="1"/>
</dbReference>
<dbReference type="GO" id="GO:0005856">
    <property type="term" value="C:cytoskeleton"/>
    <property type="evidence" value="ECO:0007669"/>
    <property type="project" value="UniProtKB-SubCell"/>
</dbReference>
<evidence type="ECO:0000256" key="10">
    <source>
        <dbReference type="ARBA" id="ARBA00023273"/>
    </source>
</evidence>
<evidence type="ECO:0000256" key="5">
    <source>
        <dbReference type="ARBA" id="ARBA00022443"/>
    </source>
</evidence>
<dbReference type="Pfam" id="PF07815">
    <property type="entry name" value="Abi_HHR"/>
    <property type="match status" value="1"/>
</dbReference>
<evidence type="ECO:0000256" key="3">
    <source>
        <dbReference type="ARBA" id="ARBA00004510"/>
    </source>
</evidence>
<dbReference type="RefSeq" id="XP_034061273.1">
    <property type="nucleotide sequence ID" value="XM_034205382.1"/>
</dbReference>
<evidence type="ECO:0000256" key="2">
    <source>
        <dbReference type="ARBA" id="ARBA00004486"/>
    </source>
</evidence>
<dbReference type="PRINTS" id="PR00499">
    <property type="entry name" value="P67PHOX"/>
</dbReference>
<evidence type="ECO:0000256" key="11">
    <source>
        <dbReference type="PROSITE-ProRule" id="PRU00192"/>
    </source>
</evidence>
<protein>
    <submittedName>
        <fullName evidence="16">Abl interactor 2b isoform X24</fullName>
    </submittedName>
</protein>
<organism evidence="15 16">
    <name type="scientific">Gymnodraco acuticeps</name>
    <name type="common">Antarctic dragonfish</name>
    <dbReference type="NCBI Taxonomy" id="8218"/>
    <lineage>
        <taxon>Eukaryota</taxon>
        <taxon>Metazoa</taxon>
        <taxon>Chordata</taxon>
        <taxon>Craniata</taxon>
        <taxon>Vertebrata</taxon>
        <taxon>Euteleostomi</taxon>
        <taxon>Actinopterygii</taxon>
        <taxon>Neopterygii</taxon>
        <taxon>Teleostei</taxon>
        <taxon>Neoteleostei</taxon>
        <taxon>Acanthomorphata</taxon>
        <taxon>Eupercaria</taxon>
        <taxon>Perciformes</taxon>
        <taxon>Notothenioidei</taxon>
        <taxon>Bathydraconidae</taxon>
        <taxon>Gymnodraco</taxon>
    </lineage>
</organism>
<evidence type="ECO:0000313" key="16">
    <source>
        <dbReference type="RefSeq" id="XP_034061273.1"/>
    </source>
</evidence>
<accession>A0A6P8TBS0</accession>
<dbReference type="Pfam" id="PF00018">
    <property type="entry name" value="SH3_1"/>
    <property type="match status" value="1"/>
</dbReference>
<evidence type="ECO:0000313" key="15">
    <source>
        <dbReference type="Proteomes" id="UP000515161"/>
    </source>
</evidence>
<evidence type="ECO:0000256" key="9">
    <source>
        <dbReference type="ARBA" id="ARBA00023212"/>
    </source>
</evidence>
<dbReference type="GO" id="GO:0030175">
    <property type="term" value="C:filopodium"/>
    <property type="evidence" value="ECO:0007669"/>
    <property type="project" value="UniProtKB-SubCell"/>
</dbReference>
<feature type="region of interest" description="Disordered" evidence="12">
    <location>
        <begin position="329"/>
        <end position="391"/>
    </location>
</feature>
<dbReference type="GO" id="GO:0031209">
    <property type="term" value="C:SCAR complex"/>
    <property type="evidence" value="ECO:0007669"/>
    <property type="project" value="TreeGrafter"/>
</dbReference>
<evidence type="ECO:0000256" key="4">
    <source>
        <dbReference type="ARBA" id="ARBA00010020"/>
    </source>
</evidence>
<dbReference type="GO" id="GO:0001764">
    <property type="term" value="P:neuron migration"/>
    <property type="evidence" value="ECO:0007669"/>
    <property type="project" value="TreeGrafter"/>
</dbReference>
<dbReference type="PANTHER" id="PTHR10460:SF26">
    <property type="entry name" value="ABL INTERACTOR 2"/>
    <property type="match status" value="1"/>
</dbReference>
<dbReference type="CTD" id="692331"/>
<sequence length="454" mass="49886">MAELQMLLEEEIPAGRSALLDSFTNLERVAEYCESNYVQSPDKERALEETKNYTTQSLASVAYLINTLANNVLQMLDIQASQLRRMESSINHISQTVDIHKEKVARREIGILTTNKNTSRTHKIIAPANPERPVRYIRKPIDYSFLDDMGHGVKWLQRFKASAQNMKAGGTVLPRTNPPTQKPPSPPMSGKGTLGSGSSGGSHPSSSRSSSRENSGSGSVVLPIAVPTPAPPNSFPGAPQFYSMNRPAQPPMPNSQVGGSLPFRRPSSVTGQPNMSQSQLNGGPHFAQTPGTADMCEQEETGPLAPPPPSMQITPQLPLMGFVARVQETISDAPPPPPPAEDPVFEEPTPPPPPPEEYEDDEEEEEEDEEESAVVEYSDPYAEEDPPWAPRTYDEKVVAIYDYARDKEDELSFQEGSIIYVIKKNDDGWYEGVMNGTTGLFPGNYVESIMHYAD</sequence>
<feature type="domain" description="SH3" evidence="13">
    <location>
        <begin position="392"/>
        <end position="451"/>
    </location>
</feature>
<dbReference type="Gene3D" id="6.10.140.1620">
    <property type="match status" value="1"/>
</dbReference>
<dbReference type="Gene3D" id="2.30.30.40">
    <property type="entry name" value="SH3 Domains"/>
    <property type="match status" value="1"/>
</dbReference>
<evidence type="ECO:0000259" key="14">
    <source>
        <dbReference type="PROSITE" id="PS50192"/>
    </source>
</evidence>
<comment type="subcellular location">
    <subcellularLocation>
        <location evidence="2">Cell projection</location>
        <location evidence="2">Filopodium</location>
    </subcellularLocation>
    <subcellularLocation>
        <location evidence="3">Cell projection</location>
        <location evidence="3">Lamellipodium</location>
    </subcellularLocation>
    <subcellularLocation>
        <location evidence="1">Cytoplasm</location>
        <location evidence="1">Cytoskeleton</location>
    </subcellularLocation>
</comment>
<evidence type="ECO:0000256" key="7">
    <source>
        <dbReference type="ARBA" id="ARBA00022553"/>
    </source>
</evidence>
<dbReference type="AlphaFoldDB" id="A0A6P8TBS0"/>
<dbReference type="GeneID" id="117539289"/>
<feature type="compositionally biased region" description="Low complexity" evidence="12">
    <location>
        <begin position="201"/>
        <end position="219"/>
    </location>
</feature>
<dbReference type="InterPro" id="IPR035726">
    <property type="entry name" value="Abi2_SH3"/>
</dbReference>
<dbReference type="InterPro" id="IPR012849">
    <property type="entry name" value="Abl-interactor_HHR_dom"/>
</dbReference>
<evidence type="ECO:0000256" key="8">
    <source>
        <dbReference type="ARBA" id="ARBA00023054"/>
    </source>
</evidence>
<dbReference type="FunFam" id="2.30.30.40:FF:000002">
    <property type="entry name" value="abl interactor 1 isoform X1"/>
    <property type="match status" value="1"/>
</dbReference>
<gene>
    <name evidence="16" type="primary">abi2b</name>
</gene>
<dbReference type="PANTHER" id="PTHR10460">
    <property type="entry name" value="ABL INTERACTOR FAMILY MEMBER"/>
    <property type="match status" value="1"/>
</dbReference>
<dbReference type="CDD" id="cd11972">
    <property type="entry name" value="SH3_Abi2"/>
    <property type="match status" value="1"/>
</dbReference>
<dbReference type="SMART" id="SM00326">
    <property type="entry name" value="SH3"/>
    <property type="match status" value="1"/>
</dbReference>
<dbReference type="PROSITE" id="PS50002">
    <property type="entry name" value="SH3"/>
    <property type="match status" value="1"/>
</dbReference>
<comment type="similarity">
    <text evidence="4">Belongs to the ABI family.</text>
</comment>
<dbReference type="InterPro" id="IPR000727">
    <property type="entry name" value="T_SNARE_dom"/>
</dbReference>
<dbReference type="GO" id="GO:0030027">
    <property type="term" value="C:lamellipodium"/>
    <property type="evidence" value="ECO:0007669"/>
    <property type="project" value="UniProtKB-SubCell"/>
</dbReference>
<keyword evidence="5 11" id="KW-0728">SH3 domain</keyword>
<keyword evidence="15" id="KW-1185">Reference proteome</keyword>
<feature type="compositionally biased region" description="Pro residues" evidence="12">
    <location>
        <begin position="176"/>
        <end position="187"/>
    </location>
</feature>
<dbReference type="InterPro" id="IPR001452">
    <property type="entry name" value="SH3_domain"/>
</dbReference>
<evidence type="ECO:0000256" key="12">
    <source>
        <dbReference type="SAM" id="MobiDB-lite"/>
    </source>
</evidence>
<dbReference type="PRINTS" id="PR00452">
    <property type="entry name" value="SH3DOMAIN"/>
</dbReference>
<dbReference type="GO" id="GO:0035591">
    <property type="term" value="F:signaling adaptor activity"/>
    <property type="evidence" value="ECO:0007669"/>
    <property type="project" value="TreeGrafter"/>
</dbReference>
<evidence type="ECO:0000256" key="6">
    <source>
        <dbReference type="ARBA" id="ARBA00022490"/>
    </source>
</evidence>
<reference evidence="16" key="1">
    <citation type="submission" date="2025-08" db="UniProtKB">
        <authorList>
            <consortium name="RefSeq"/>
        </authorList>
    </citation>
    <scope>IDENTIFICATION</scope>
</reference>
<feature type="domain" description="T-SNARE coiled-coil homology" evidence="14">
    <location>
        <begin position="45"/>
        <end position="107"/>
    </location>
</feature>
<keyword evidence="10" id="KW-0966">Cell projection</keyword>
<dbReference type="PROSITE" id="PS50192">
    <property type="entry name" value="T_SNARE"/>
    <property type="match status" value="1"/>
</dbReference>
<evidence type="ECO:0000259" key="13">
    <source>
        <dbReference type="PROSITE" id="PS50002"/>
    </source>
</evidence>
<dbReference type="InterPro" id="IPR036028">
    <property type="entry name" value="SH3-like_dom_sf"/>
</dbReference>
<keyword evidence="9" id="KW-0206">Cytoskeleton</keyword>
<dbReference type="InterPro" id="IPR028457">
    <property type="entry name" value="ABI"/>
</dbReference>
<evidence type="ECO:0000256" key="1">
    <source>
        <dbReference type="ARBA" id="ARBA00004245"/>
    </source>
</evidence>
<dbReference type="Proteomes" id="UP000515161">
    <property type="component" value="Unplaced"/>
</dbReference>
<feature type="compositionally biased region" description="Polar residues" evidence="12">
    <location>
        <begin position="267"/>
        <end position="281"/>
    </location>
</feature>